<keyword evidence="2" id="KW-1185">Reference proteome</keyword>
<sequence>MSIEALLIPLGMAAASALVKALDSDACEKCRATRLADLGLLVESLHEMGAQVVYHSDHEVLALSQFGPLTFQLVAGVILGRVDGDEHATDEMVAALNTSAGRVAQARTALLLEQRATELGYQLVSSEDADGCLTYVFEEVTV</sequence>
<protein>
    <submittedName>
        <fullName evidence="1">Uncharacterized protein</fullName>
    </submittedName>
</protein>
<name>A0ABW1WXR5_9ACTN</name>
<evidence type="ECO:0000313" key="2">
    <source>
        <dbReference type="Proteomes" id="UP001596266"/>
    </source>
</evidence>
<accession>A0ABW1WXR5</accession>
<reference evidence="2" key="1">
    <citation type="journal article" date="2019" name="Int. J. Syst. Evol. Microbiol.">
        <title>The Global Catalogue of Microorganisms (GCM) 10K type strain sequencing project: providing services to taxonomists for standard genome sequencing and annotation.</title>
        <authorList>
            <consortium name="The Broad Institute Genomics Platform"/>
            <consortium name="The Broad Institute Genome Sequencing Center for Infectious Disease"/>
            <person name="Wu L."/>
            <person name="Ma J."/>
        </authorList>
    </citation>
    <scope>NUCLEOTIDE SEQUENCE [LARGE SCALE GENOMIC DNA]</scope>
    <source>
        <strain evidence="2">CGMCC 1.15277</strain>
    </source>
</reference>
<dbReference type="EMBL" id="JBHSUA010000006">
    <property type="protein sequence ID" value="MFC6395608.1"/>
    <property type="molecule type" value="Genomic_DNA"/>
</dbReference>
<dbReference type="RefSeq" id="WP_343886351.1">
    <property type="nucleotide sequence ID" value="NZ_BAAAKI010000014.1"/>
</dbReference>
<gene>
    <name evidence="1" type="ORF">ACFP57_01175</name>
</gene>
<proteinExistence type="predicted"/>
<dbReference type="Proteomes" id="UP001596266">
    <property type="component" value="Unassembled WGS sequence"/>
</dbReference>
<comment type="caution">
    <text evidence="1">The sequence shown here is derived from an EMBL/GenBank/DDBJ whole genome shotgun (WGS) entry which is preliminary data.</text>
</comment>
<evidence type="ECO:0000313" key="1">
    <source>
        <dbReference type="EMBL" id="MFC6395608.1"/>
    </source>
</evidence>
<organism evidence="1 2">
    <name type="scientific">Luteococcus sanguinis</name>
    <dbReference type="NCBI Taxonomy" id="174038"/>
    <lineage>
        <taxon>Bacteria</taxon>
        <taxon>Bacillati</taxon>
        <taxon>Actinomycetota</taxon>
        <taxon>Actinomycetes</taxon>
        <taxon>Propionibacteriales</taxon>
        <taxon>Propionibacteriaceae</taxon>
        <taxon>Luteococcus</taxon>
    </lineage>
</organism>